<dbReference type="InterPro" id="IPR019734">
    <property type="entry name" value="TPR_rpt"/>
</dbReference>
<gene>
    <name evidence="4" type="ORF">B9Z19DRAFT_1094123</name>
</gene>
<dbReference type="SUPFAM" id="SSF48452">
    <property type="entry name" value="TPR-like"/>
    <property type="match status" value="1"/>
</dbReference>
<evidence type="ECO:0000256" key="1">
    <source>
        <dbReference type="ARBA" id="ARBA00002550"/>
    </source>
</evidence>
<proteinExistence type="inferred from homology"/>
<feature type="compositionally biased region" description="Basic and acidic residues" evidence="3">
    <location>
        <begin position="995"/>
        <end position="1006"/>
    </location>
</feature>
<evidence type="ECO:0000256" key="3">
    <source>
        <dbReference type="SAM" id="MobiDB-lite"/>
    </source>
</evidence>
<accession>A0A2T6ZEK4</accession>
<dbReference type="PANTHER" id="PTHR23083:SF464">
    <property type="entry name" value="TETRATRICOPEPTIDE REPEAT DOMAIN 7, ISOFORM A"/>
    <property type="match status" value="1"/>
</dbReference>
<keyword evidence="5" id="KW-1185">Reference proteome</keyword>
<dbReference type="OrthoDB" id="29013at2759"/>
<comment type="similarity">
    <text evidence="2">Belongs to the YPP1 family.</text>
</comment>
<dbReference type="Proteomes" id="UP000244722">
    <property type="component" value="Unassembled WGS sequence"/>
</dbReference>
<organism evidence="4 5">
    <name type="scientific">Tuber borchii</name>
    <name type="common">White truffle</name>
    <dbReference type="NCBI Taxonomy" id="42251"/>
    <lineage>
        <taxon>Eukaryota</taxon>
        <taxon>Fungi</taxon>
        <taxon>Dikarya</taxon>
        <taxon>Ascomycota</taxon>
        <taxon>Pezizomycotina</taxon>
        <taxon>Pezizomycetes</taxon>
        <taxon>Pezizales</taxon>
        <taxon>Tuberaceae</taxon>
        <taxon>Tuber</taxon>
    </lineage>
</organism>
<dbReference type="EMBL" id="NESQ01000336">
    <property type="protein sequence ID" value="PUU73876.1"/>
    <property type="molecule type" value="Genomic_DNA"/>
</dbReference>
<reference evidence="4 5" key="1">
    <citation type="submission" date="2017-04" db="EMBL/GenBank/DDBJ databases">
        <title>Draft genome sequence of Tuber borchii Vittad., a whitish edible truffle.</title>
        <authorList>
            <consortium name="DOE Joint Genome Institute"/>
            <person name="Murat C."/>
            <person name="Kuo A."/>
            <person name="Barry K.W."/>
            <person name="Clum A."/>
            <person name="Dockter R.B."/>
            <person name="Fauchery L."/>
            <person name="Iotti M."/>
            <person name="Kohler A."/>
            <person name="Labutti K."/>
            <person name="Lindquist E.A."/>
            <person name="Lipzen A."/>
            <person name="Ohm R.A."/>
            <person name="Wang M."/>
            <person name="Grigoriev I.V."/>
            <person name="Zambonelli A."/>
            <person name="Martin F.M."/>
        </authorList>
    </citation>
    <scope>NUCLEOTIDE SEQUENCE [LARGE SCALE GENOMIC DNA]</scope>
    <source>
        <strain evidence="4 5">Tbo3840</strain>
    </source>
</reference>
<evidence type="ECO:0000313" key="4">
    <source>
        <dbReference type="EMBL" id="PUU73876.1"/>
    </source>
</evidence>
<feature type="region of interest" description="Disordered" evidence="3">
    <location>
        <begin position="995"/>
        <end position="1020"/>
    </location>
</feature>
<feature type="region of interest" description="Disordered" evidence="3">
    <location>
        <begin position="734"/>
        <end position="902"/>
    </location>
</feature>
<name>A0A2T6ZEK4_TUBBO</name>
<feature type="region of interest" description="Disordered" evidence="3">
    <location>
        <begin position="331"/>
        <end position="357"/>
    </location>
</feature>
<evidence type="ECO:0008006" key="6">
    <source>
        <dbReference type="Google" id="ProtNLM"/>
    </source>
</evidence>
<evidence type="ECO:0000256" key="2">
    <source>
        <dbReference type="ARBA" id="ARBA00038251"/>
    </source>
</evidence>
<dbReference type="Gene3D" id="1.25.40.10">
    <property type="entry name" value="Tetratricopeptide repeat domain"/>
    <property type="match status" value="2"/>
</dbReference>
<sequence length="1213" mass="131137">MSTVKANNYLQLLDTARCSGAWESVPELCRKVQKHAPGRRCLALASATEARLYLLRRSSSGSTPASTADKSTLLNLQESLLQELESCPPSLPNVPSPAGGGQVGVITLEDVLQARTVLAWIYSLRGEWGSALKVVPSEEELLGEWNGGVGKAEYFGVARIKALVLRGIALAHLKPDDPSLALQLYRAATRLPSTYPSSGRDSPSLLLWTEKALSHHALAAYCCWLEAHASQDPSRNHYTPTPDGDTEQPEAGLGNGSQVRTAIGKMVVNEATVAATFRGFHNFVAGIAQSQQATLGPPPAVEKGLTPEKEMERREVYRNYHKFLSLLLLPDGHPNKPTPRDLRQSTPGEGGTISIVSHNEPIGGVGAKAGTREQLKKELEAIGGVYEEYLLRGLAFPGAAEYHNIIGEWVDRVIENWLVSGGSGEDASAVVETLYKACTKSFHSPRILRHLFTALTATGNFPDALLALKTYVELIHKAKERISKGHVEKDFDDDKTILQTAVEGIRLVCIVTGDGEKAMTMAETLEKWIDEWDTRDPEVLSDVYRGIGMANATWARQTIDAERRPDAQLAAIKAFKKGLSYDTLDVDGWYGLALVQVEHGDIEPAVESSKRGLSCLKHLAADDEADEFWDGRGPYRRRAIPLLHLLAILMTVEEDFKAAERACENAFEILGDNMAVFRGMGVGEKEGVLEVKMTQIAIEEALNGPEAAVGMSANLLDLYGRLFEVTNVVGADLPTSTFQSVPAGSAPSTRPSTASRKSRLLGGRSHKKEFAASATNLSQDKSSFQQSGSDGNSSLTKRPKSGHQSLHQPTGTPNPNAPKIQITEHSSTRSANASKKQNRPKSVSGGTIRRMKSFGSLHSSGHSAKQAPEVPTPPLPSSTEASSVSAERSPVGSVKGHEHHHHPHLFHMLKMKLQKHQLQEMGSSNSSVVAAGQFAGSSTSFVPDGIRTPVDGTADGTADAVLDRSGLPRANDIPNNLEQSKLPHPISAVGSRITDELRGKGAEPRNTKRPASLPEPMLKEEDERKRAAGALRAVWIFVGGLYRRAGYLQDAAMAVEEAAGLVGTKGDGEADMLTQKALLALVEGKTELSAEFFDEALFVDVSHPLATVGLTNILLDISIEPNPSTLTVKEGALETTQKSEGDTLTVRNRAMGLLQQLTNSPRGWNVPEAWFALAKSYELAGELERAKSALWKCVTLEDCRGVRSWSSIRPRIV</sequence>
<comment type="caution">
    <text evidence="4">The sequence shown here is derived from an EMBL/GenBank/DDBJ whole genome shotgun (WGS) entry which is preliminary data.</text>
</comment>
<feature type="compositionally biased region" description="Polar residues" evidence="3">
    <location>
        <begin position="734"/>
        <end position="755"/>
    </location>
</feature>
<feature type="compositionally biased region" description="Polar residues" evidence="3">
    <location>
        <begin position="823"/>
        <end position="845"/>
    </location>
</feature>
<protein>
    <recommendedName>
        <fullName evidence="6">Filamentation protein</fullName>
    </recommendedName>
</protein>
<dbReference type="PANTHER" id="PTHR23083">
    <property type="entry name" value="TETRATRICOPEPTIDE REPEAT PROTEIN, TPR"/>
    <property type="match status" value="1"/>
</dbReference>
<feature type="compositionally biased region" description="Polar residues" evidence="3">
    <location>
        <begin position="877"/>
        <end position="886"/>
    </location>
</feature>
<feature type="compositionally biased region" description="Polar residues" evidence="3">
    <location>
        <begin position="773"/>
        <end position="814"/>
    </location>
</feature>
<dbReference type="InterPro" id="IPR051722">
    <property type="entry name" value="Endocytosis_PI4K-reg_protein"/>
</dbReference>
<dbReference type="AlphaFoldDB" id="A0A2T6ZEK4"/>
<comment type="function">
    <text evidence="1">Involved in endocytosis.</text>
</comment>
<dbReference type="SMART" id="SM00028">
    <property type="entry name" value="TPR"/>
    <property type="match status" value="5"/>
</dbReference>
<evidence type="ECO:0000313" key="5">
    <source>
        <dbReference type="Proteomes" id="UP000244722"/>
    </source>
</evidence>
<feature type="region of interest" description="Disordered" evidence="3">
    <location>
        <begin position="232"/>
        <end position="256"/>
    </location>
</feature>
<feature type="compositionally biased region" description="Basic residues" evidence="3">
    <location>
        <begin position="756"/>
        <end position="767"/>
    </location>
</feature>
<dbReference type="InterPro" id="IPR011990">
    <property type="entry name" value="TPR-like_helical_dom_sf"/>
</dbReference>